<feature type="transmembrane region" description="Helical" evidence="5">
    <location>
        <begin position="57"/>
        <end position="76"/>
    </location>
</feature>
<feature type="transmembrane region" description="Helical" evidence="5">
    <location>
        <begin position="179"/>
        <end position="197"/>
    </location>
</feature>
<dbReference type="STRING" id="2018661.A0A2A2K786"/>
<dbReference type="Proteomes" id="UP000218231">
    <property type="component" value="Unassembled WGS sequence"/>
</dbReference>
<dbReference type="PROSITE" id="PS50850">
    <property type="entry name" value="MFS"/>
    <property type="match status" value="1"/>
</dbReference>
<reference evidence="7 8" key="1">
    <citation type="journal article" date="2017" name="Curr. Biol.">
        <title>Genome architecture and evolution of a unichromosomal asexual nematode.</title>
        <authorList>
            <person name="Fradin H."/>
            <person name="Zegar C."/>
            <person name="Gutwein M."/>
            <person name="Lucas J."/>
            <person name="Kovtun M."/>
            <person name="Corcoran D."/>
            <person name="Baugh L.R."/>
            <person name="Kiontke K."/>
            <person name="Gunsalus K."/>
            <person name="Fitch D.H."/>
            <person name="Piano F."/>
        </authorList>
    </citation>
    <scope>NUCLEOTIDE SEQUENCE [LARGE SCALE GENOMIC DNA]</scope>
    <source>
        <strain evidence="7">PF1309</strain>
    </source>
</reference>
<dbReference type="GO" id="GO:0015134">
    <property type="term" value="F:hexuronate transmembrane transporter activity"/>
    <property type="evidence" value="ECO:0007669"/>
    <property type="project" value="TreeGrafter"/>
</dbReference>
<dbReference type="InterPro" id="IPR011701">
    <property type="entry name" value="MFS"/>
</dbReference>
<feature type="transmembrane region" description="Helical" evidence="5">
    <location>
        <begin position="19"/>
        <end position="36"/>
    </location>
</feature>
<feature type="transmembrane region" description="Helical" evidence="5">
    <location>
        <begin position="331"/>
        <end position="353"/>
    </location>
</feature>
<organism evidence="7 8">
    <name type="scientific">Diploscapter pachys</name>
    <dbReference type="NCBI Taxonomy" id="2018661"/>
    <lineage>
        <taxon>Eukaryota</taxon>
        <taxon>Metazoa</taxon>
        <taxon>Ecdysozoa</taxon>
        <taxon>Nematoda</taxon>
        <taxon>Chromadorea</taxon>
        <taxon>Rhabditida</taxon>
        <taxon>Rhabditina</taxon>
        <taxon>Rhabditomorpha</taxon>
        <taxon>Rhabditoidea</taxon>
        <taxon>Rhabditidae</taxon>
        <taxon>Diploscapter</taxon>
    </lineage>
</organism>
<dbReference type="SUPFAM" id="SSF49899">
    <property type="entry name" value="Concanavalin A-like lectins/glucanases"/>
    <property type="match status" value="1"/>
</dbReference>
<evidence type="ECO:0000313" key="7">
    <source>
        <dbReference type="EMBL" id="PAV69743.1"/>
    </source>
</evidence>
<dbReference type="CDD" id="cd17319">
    <property type="entry name" value="MFS_ExuT_GudP_like"/>
    <property type="match status" value="1"/>
</dbReference>
<dbReference type="InterPro" id="IPR013320">
    <property type="entry name" value="ConA-like_dom_sf"/>
</dbReference>
<comment type="caution">
    <text evidence="7">The sequence shown here is derived from an EMBL/GenBank/DDBJ whole genome shotgun (WGS) entry which is preliminary data.</text>
</comment>
<keyword evidence="8" id="KW-1185">Reference proteome</keyword>
<feature type="transmembrane region" description="Helical" evidence="5">
    <location>
        <begin position="88"/>
        <end position="111"/>
    </location>
</feature>
<dbReference type="Gene3D" id="2.60.120.200">
    <property type="match status" value="1"/>
</dbReference>
<dbReference type="SUPFAM" id="SSF103473">
    <property type="entry name" value="MFS general substrate transporter"/>
    <property type="match status" value="1"/>
</dbReference>
<dbReference type="PANTHER" id="PTHR11662">
    <property type="entry name" value="SOLUTE CARRIER FAMILY 17"/>
    <property type="match status" value="1"/>
</dbReference>
<evidence type="ECO:0000256" key="4">
    <source>
        <dbReference type="ARBA" id="ARBA00023136"/>
    </source>
</evidence>
<evidence type="ECO:0000256" key="1">
    <source>
        <dbReference type="ARBA" id="ARBA00004141"/>
    </source>
</evidence>
<dbReference type="PANTHER" id="PTHR11662:SF285">
    <property type="entry name" value="HEXURONATE TRANSPORTER"/>
    <property type="match status" value="1"/>
</dbReference>
<feature type="transmembrane region" description="Helical" evidence="5">
    <location>
        <begin position="237"/>
        <end position="256"/>
    </location>
</feature>
<proteinExistence type="predicted"/>
<keyword evidence="4 5" id="KW-0472">Membrane</keyword>
<feature type="domain" description="Major facilitator superfamily (MFS) profile" evidence="6">
    <location>
        <begin position="23"/>
        <end position="441"/>
    </location>
</feature>
<dbReference type="Pfam" id="PF07690">
    <property type="entry name" value="MFS_1"/>
    <property type="match status" value="1"/>
</dbReference>
<accession>A0A2A2K786</accession>
<gene>
    <name evidence="7" type="ORF">WR25_18435</name>
</gene>
<evidence type="ECO:0000313" key="8">
    <source>
        <dbReference type="Proteomes" id="UP000218231"/>
    </source>
</evidence>
<dbReference type="EMBL" id="LIAE01009445">
    <property type="protein sequence ID" value="PAV69743.1"/>
    <property type="molecule type" value="Genomic_DNA"/>
</dbReference>
<keyword evidence="3 5" id="KW-1133">Transmembrane helix</keyword>
<evidence type="ECO:0000256" key="2">
    <source>
        <dbReference type="ARBA" id="ARBA00022692"/>
    </source>
</evidence>
<evidence type="ECO:0000259" key="6">
    <source>
        <dbReference type="PROSITE" id="PS50850"/>
    </source>
</evidence>
<evidence type="ECO:0000256" key="5">
    <source>
        <dbReference type="SAM" id="Phobius"/>
    </source>
</evidence>
<dbReference type="InterPro" id="IPR020846">
    <property type="entry name" value="MFS_dom"/>
</dbReference>
<dbReference type="Gene3D" id="1.20.1250.20">
    <property type="entry name" value="MFS general substrate transporter like domains"/>
    <property type="match status" value="2"/>
</dbReference>
<keyword evidence="2 5" id="KW-0812">Transmembrane</keyword>
<comment type="subcellular location">
    <subcellularLocation>
        <location evidence="1">Membrane</location>
        <topology evidence="1">Multi-pass membrane protein</topology>
    </subcellularLocation>
</comment>
<feature type="transmembrane region" description="Helical" evidence="5">
    <location>
        <begin position="365"/>
        <end position="384"/>
    </location>
</feature>
<dbReference type="InterPro" id="IPR050382">
    <property type="entry name" value="MFS_Na/Anion_cotransporter"/>
</dbReference>
<feature type="transmembrane region" description="Helical" evidence="5">
    <location>
        <begin position="306"/>
        <end position="325"/>
    </location>
</feature>
<dbReference type="InterPro" id="IPR036259">
    <property type="entry name" value="MFS_trans_sf"/>
</dbReference>
<dbReference type="GO" id="GO:0016020">
    <property type="term" value="C:membrane"/>
    <property type="evidence" value="ECO:0007669"/>
    <property type="project" value="UniProtKB-SubCell"/>
</dbReference>
<name>A0A2A2K786_9BILA</name>
<evidence type="ECO:0000256" key="3">
    <source>
        <dbReference type="ARBA" id="ARBA00022989"/>
    </source>
</evidence>
<feature type="transmembrane region" description="Helical" evidence="5">
    <location>
        <begin position="276"/>
        <end position="294"/>
    </location>
</feature>
<dbReference type="Pfam" id="PF13385">
    <property type="entry name" value="Laminin_G_3"/>
    <property type="match status" value="1"/>
</dbReference>
<feature type="transmembrane region" description="Helical" evidence="5">
    <location>
        <begin position="150"/>
        <end position="173"/>
    </location>
</feature>
<sequence>MATIEAPEVTAAPASVGRYRWVICGLLFAATAINYVDRQMIGVLKPTISAELGWSETTYADVIFWFQAAYAIGYLSFGRIVDAVGARIGYSIAFVIWTLGHTLCGFVGSAFQFSVARFILGIGESGNFPAGLKSVTEWFPAKERALATGIFNAGANVGAVVTPLIVPVITLAFGWRMAFIVTGAVSLLWLVAWIALYRRPRESTKVSAAELAYIESDPADPVQKIGWLKLLGYRETWAYALGKFLIDPIWWLFLFWTPDFLAKTYHLDLVSFGPPLVVIYLISDFGSIAGGWSSSRLMKRGFTANAARKWTMFACALLVTPIFFAQYVDHLWLAVAIVGLATAAHQAFSANLYTIPSDMFPRAAVGSVVGIGGTVGAIGGMMMAKFTGYILQTTGSYTIIFAPTPRAGRRVVRGGRRSLTSALALATAALTAATAQAQETSPGLLFHAPLDTGFDATVAHGEAVPNFRANVRIVPDGAIGGAAHWADDGYVAWRAPGNMRGTRGTLSFFWRAREPLGEAPFVIFRAGFADHTSWDMAFLRIDWNGHGFDAFVTDTNLSRIRVSWRMPTIPDAKAWQHIAFAWDETKGVTLYVDGREVARKDQTADLDTGLDQFGLAGRVLAPHQVQSRYNFMRGSDVDDIRVYDRMLSPANVAALAAKAEPGPLPAADPQGERQAWLHRYGWDKGLPPLLDAPVTRVRKVEFADAKDLKEWMWKGVDGIAETTWPGVYNRSRLPGRDDYFELPDWNVYVEGGKRYDLTVPAGERFNRVELRGAAYGSLSWTGDGKDTLLATRPKGVVRSVDQFAPRTGGTLHFTNVMQEQPIQELWAYDIGAGTEPAGSFKLDYTIRADMAPTLAALAPLNGFIAGRYAPDERATVVAMPTAGVKAAVGAGAAGGGGTVARPAGMAPIVHILIPASLGDALPDQPVARAFDYGWQNLRDGLDGIAIDLPALPGTKPVALDIRVKDPIWPERDMIDLSVTVPPGQKRTLWLDLRDRILPNDSLYLSIAASDPAFSAKSLDGARIRLVFKPRAQAITEHVADRFNQVKDNWAFLVEEHTSSKRMALYRRLFADITDLLRVDPDHKEAQAYWADIDYRPENLPPFTQPVPTKGEPLWAFRQLEDLKYVRRFVDWWIDHRQVPYGDFGGGISDDTDLTQQWPGLALMGVNPDKVNASLRALSDAVYTNGMRVNGLGYITTDELHAYEEGLNSDAERLYLNWGEPKAVERLMETTRALQGVILKNPAGHLHFASSWYGGRKMYRDAPWAWQKPYAFTVMHAPILIGLYNGNPAARGLVTGVIDGWMAHGKQDAKGVWSYPNEIHWDSDAERTGDGGGISTPLQSAWSAWRFTDDAKYLRPLTSRIAKSGPASLAEMNENAFAVLPEGTRYRDAIAAAAKDDPFALYTRWDATGDVTALERLHADAIADKARHEYMYTEGHWWSDRVEQPNEILQRERLGGIALRRNQTWPGNTVSWRFAEPDAAGDVAILMPNATPNHFRVIAYNRTDRVQRAEMTTWNVTAGQWTMQRATSSDGGKTLVADGGAATLPLERSLGTTVAFAPHTTTVYDFTLAKPIAPVEQRPDIGIGLSAHSRRPGAR</sequence>
<protein>
    <recommendedName>
        <fullName evidence="6">Major facilitator superfamily (MFS) profile domain-containing protein</fullName>
    </recommendedName>
</protein>
<dbReference type="OrthoDB" id="2985014at2759"/>